<evidence type="ECO:0000256" key="1">
    <source>
        <dbReference type="ARBA" id="ARBA00004496"/>
    </source>
</evidence>
<keyword evidence="6 11" id="KW-0067">ATP-binding</keyword>
<evidence type="ECO:0000256" key="3">
    <source>
        <dbReference type="ARBA" id="ARBA00022555"/>
    </source>
</evidence>
<evidence type="ECO:0000313" key="15">
    <source>
        <dbReference type="Proteomes" id="UP000838100"/>
    </source>
</evidence>
<dbReference type="GO" id="GO:0140741">
    <property type="term" value="F:tRNA-uracil-4 sulfurtransferase activity"/>
    <property type="evidence" value="ECO:0007669"/>
    <property type="project" value="UniProtKB-EC"/>
</dbReference>
<dbReference type="Pfam" id="PF22025">
    <property type="entry name" value="ThiI_fer"/>
    <property type="match status" value="1"/>
</dbReference>
<gene>
    <name evidence="11 14" type="primary">thiI</name>
    <name evidence="14" type="ORF">SIN8267_03017</name>
</gene>
<dbReference type="InterPro" id="IPR054173">
    <property type="entry name" value="ThiI_fer"/>
</dbReference>
<feature type="binding site" evidence="11">
    <location>
        <position position="265"/>
    </location>
    <ligand>
        <name>ATP</name>
        <dbReference type="ChEBI" id="CHEBI:30616"/>
    </ligand>
</feature>
<dbReference type="PROSITE" id="PS51165">
    <property type="entry name" value="THUMP"/>
    <property type="match status" value="1"/>
</dbReference>
<feature type="domain" description="THUMP" evidence="13">
    <location>
        <begin position="61"/>
        <end position="165"/>
    </location>
</feature>
<keyword evidence="4 11" id="KW-0808">Transferase</keyword>
<evidence type="ECO:0000256" key="9">
    <source>
        <dbReference type="ARBA" id="ARBA00023157"/>
    </source>
</evidence>
<dbReference type="CDD" id="cd01712">
    <property type="entry name" value="PPase_ThiI"/>
    <property type="match status" value="1"/>
</dbReference>
<dbReference type="Pfam" id="PF02926">
    <property type="entry name" value="THUMP"/>
    <property type="match status" value="1"/>
</dbReference>
<comment type="caution">
    <text evidence="11">Lacks conserved residue(s) required for the propagation of feature annotation.</text>
</comment>
<dbReference type="SUPFAM" id="SSF143437">
    <property type="entry name" value="THUMP domain-like"/>
    <property type="match status" value="1"/>
</dbReference>
<dbReference type="InterPro" id="IPR004114">
    <property type="entry name" value="THUMP_dom"/>
</dbReference>
<dbReference type="Pfam" id="PF02568">
    <property type="entry name" value="ThiI"/>
    <property type="match status" value="1"/>
</dbReference>
<dbReference type="SUPFAM" id="SSF52821">
    <property type="entry name" value="Rhodanese/Cell cycle control phosphatase"/>
    <property type="match status" value="1"/>
</dbReference>
<dbReference type="NCBIfam" id="TIGR00342">
    <property type="entry name" value="tRNA uracil 4-sulfurtransferase ThiI"/>
    <property type="match status" value="1"/>
</dbReference>
<reference evidence="14" key="1">
    <citation type="submission" date="2021-12" db="EMBL/GenBank/DDBJ databases">
        <authorList>
            <person name="Rodrigo-Torres L."/>
            <person name="Arahal R. D."/>
            <person name="Lucena T."/>
        </authorList>
    </citation>
    <scope>NUCLEOTIDE SEQUENCE</scope>
    <source>
        <strain evidence="14">CECT 8267</strain>
    </source>
</reference>
<dbReference type="PROSITE" id="PS50206">
    <property type="entry name" value="RHODANESE_3"/>
    <property type="match status" value="1"/>
</dbReference>
<evidence type="ECO:0000256" key="7">
    <source>
        <dbReference type="ARBA" id="ARBA00022884"/>
    </source>
</evidence>
<comment type="subcellular location">
    <subcellularLocation>
        <location evidence="1 11">Cytoplasm</location>
    </subcellularLocation>
</comment>
<protein>
    <recommendedName>
        <fullName evidence="11">tRNA sulfurtransferase</fullName>
        <ecNumber evidence="11">2.8.1.4</ecNumber>
    </recommendedName>
    <alternativeName>
        <fullName evidence="11">Sulfur carrier protein ThiS sulfurtransferase</fullName>
    </alternativeName>
    <alternativeName>
        <fullName evidence="11">Thiamine biosynthesis protein ThiI</fullName>
    </alternativeName>
    <alternativeName>
        <fullName evidence="11">tRNA 4-thiouridine synthase</fullName>
    </alternativeName>
</protein>
<dbReference type="Pfam" id="PF00581">
    <property type="entry name" value="Rhodanese"/>
    <property type="match status" value="1"/>
</dbReference>
<evidence type="ECO:0000256" key="2">
    <source>
        <dbReference type="ARBA" id="ARBA00022490"/>
    </source>
</evidence>
<evidence type="ECO:0000256" key="5">
    <source>
        <dbReference type="ARBA" id="ARBA00022741"/>
    </source>
</evidence>
<organism evidence="14 15">
    <name type="scientific">Sinobacterium norvegicum</name>
    <dbReference type="NCBI Taxonomy" id="1641715"/>
    <lineage>
        <taxon>Bacteria</taxon>
        <taxon>Pseudomonadati</taxon>
        <taxon>Pseudomonadota</taxon>
        <taxon>Gammaproteobacteria</taxon>
        <taxon>Cellvibrionales</taxon>
        <taxon>Spongiibacteraceae</taxon>
        <taxon>Sinobacterium</taxon>
    </lineage>
</organism>
<evidence type="ECO:0000256" key="10">
    <source>
        <dbReference type="ARBA" id="ARBA00023284"/>
    </source>
</evidence>
<dbReference type="EMBL" id="CAKLPX010000004">
    <property type="protein sequence ID" value="CAH0992879.1"/>
    <property type="molecule type" value="Genomic_DNA"/>
</dbReference>
<proteinExistence type="inferred from homology"/>
<feature type="binding site" evidence="11">
    <location>
        <position position="287"/>
    </location>
    <ligand>
        <name>ATP</name>
        <dbReference type="ChEBI" id="CHEBI:30616"/>
    </ligand>
</feature>
<dbReference type="InterPro" id="IPR049961">
    <property type="entry name" value="ThiI_N"/>
</dbReference>
<evidence type="ECO:0000256" key="6">
    <source>
        <dbReference type="ARBA" id="ARBA00022840"/>
    </source>
</evidence>
<feature type="active site" description="Cysteine persulfide intermediate" evidence="11">
    <location>
        <position position="454"/>
    </location>
</feature>
<dbReference type="Gene3D" id="3.30.2130.30">
    <property type="match status" value="1"/>
</dbReference>
<accession>A0ABM9AII9</accession>
<evidence type="ECO:0000259" key="13">
    <source>
        <dbReference type="PROSITE" id="PS51165"/>
    </source>
</evidence>
<comment type="catalytic activity">
    <reaction evidence="11">
        <text>[ThiI sulfur-carrier protein]-S-sulfanyl-L-cysteine + a uridine in tRNA + 2 reduced [2Fe-2S]-[ferredoxin] + ATP + H(+) = [ThiI sulfur-carrier protein]-L-cysteine + a 4-thiouridine in tRNA + 2 oxidized [2Fe-2S]-[ferredoxin] + AMP + diphosphate</text>
        <dbReference type="Rhea" id="RHEA:24176"/>
        <dbReference type="Rhea" id="RHEA-COMP:10000"/>
        <dbReference type="Rhea" id="RHEA-COMP:10001"/>
        <dbReference type="Rhea" id="RHEA-COMP:13337"/>
        <dbReference type="Rhea" id="RHEA-COMP:13338"/>
        <dbReference type="Rhea" id="RHEA-COMP:13339"/>
        <dbReference type="Rhea" id="RHEA-COMP:13340"/>
        <dbReference type="ChEBI" id="CHEBI:15378"/>
        <dbReference type="ChEBI" id="CHEBI:29950"/>
        <dbReference type="ChEBI" id="CHEBI:30616"/>
        <dbReference type="ChEBI" id="CHEBI:33019"/>
        <dbReference type="ChEBI" id="CHEBI:33737"/>
        <dbReference type="ChEBI" id="CHEBI:33738"/>
        <dbReference type="ChEBI" id="CHEBI:61963"/>
        <dbReference type="ChEBI" id="CHEBI:65315"/>
        <dbReference type="ChEBI" id="CHEBI:136798"/>
        <dbReference type="ChEBI" id="CHEBI:456215"/>
        <dbReference type="EC" id="2.8.1.4"/>
    </reaction>
</comment>
<comment type="pathway">
    <text evidence="11">Cofactor biosynthesis; thiamine diphosphate biosynthesis.</text>
</comment>
<evidence type="ECO:0000256" key="4">
    <source>
        <dbReference type="ARBA" id="ARBA00022679"/>
    </source>
</evidence>
<dbReference type="InterPro" id="IPR001763">
    <property type="entry name" value="Rhodanese-like_dom"/>
</dbReference>
<keyword evidence="8 11" id="KW-0784">Thiamine biosynthesis</keyword>
<keyword evidence="5 11" id="KW-0547">Nucleotide-binding</keyword>
<dbReference type="RefSeq" id="WP_237445566.1">
    <property type="nucleotide sequence ID" value="NZ_CAKLPX010000004.1"/>
</dbReference>
<dbReference type="HAMAP" id="MF_00021">
    <property type="entry name" value="ThiI"/>
    <property type="match status" value="1"/>
</dbReference>
<evidence type="ECO:0000256" key="11">
    <source>
        <dbReference type="HAMAP-Rule" id="MF_00021"/>
    </source>
</evidence>
<keyword evidence="15" id="KW-1185">Reference proteome</keyword>
<keyword evidence="7 11" id="KW-0694">RNA-binding</keyword>
<dbReference type="PANTHER" id="PTHR43209:SF1">
    <property type="entry name" value="TRNA SULFURTRANSFERASE"/>
    <property type="match status" value="1"/>
</dbReference>
<comment type="function">
    <text evidence="11">Catalyzes the ATP-dependent transfer of a sulfur to tRNA to produce 4-thiouridine in position 8 of tRNAs, which functions as a near-UV photosensor. Also catalyzes the transfer of sulfur to the sulfur carrier protein ThiS, forming ThiS-thiocarboxylate. This is a step in the synthesis of thiazole, in the thiamine biosynthesis pathway. The sulfur is donated as persulfide by IscS.</text>
</comment>
<evidence type="ECO:0000313" key="14">
    <source>
        <dbReference type="EMBL" id="CAH0992879.1"/>
    </source>
</evidence>
<keyword evidence="10" id="KW-0676">Redox-active center</keyword>
<dbReference type="NCBIfam" id="TIGR04271">
    <property type="entry name" value="ThiI_C_thiazole"/>
    <property type="match status" value="1"/>
</dbReference>
<dbReference type="InterPro" id="IPR026340">
    <property type="entry name" value="THII_Thiazole_biosynth_dom"/>
</dbReference>
<dbReference type="InterPro" id="IPR036873">
    <property type="entry name" value="Rhodanese-like_dom_sf"/>
</dbReference>
<dbReference type="Proteomes" id="UP000838100">
    <property type="component" value="Unassembled WGS sequence"/>
</dbReference>
<dbReference type="SMART" id="SM00981">
    <property type="entry name" value="THUMP"/>
    <property type="match status" value="1"/>
</dbReference>
<dbReference type="EC" id="2.8.1.4" evidence="11"/>
<dbReference type="InterPro" id="IPR050102">
    <property type="entry name" value="tRNA_sulfurtransferase_ThiI"/>
</dbReference>
<feature type="binding site" evidence="11">
    <location>
        <position position="296"/>
    </location>
    <ligand>
        <name>ATP</name>
        <dbReference type="ChEBI" id="CHEBI:30616"/>
    </ligand>
</feature>
<keyword evidence="2 11" id="KW-0963">Cytoplasm</keyword>
<dbReference type="PANTHER" id="PTHR43209">
    <property type="entry name" value="TRNA SULFURTRANSFERASE"/>
    <property type="match status" value="1"/>
</dbReference>
<sequence length="480" mass="53955">MKFVVKFFPEITIKSKPVRKQFVRMLTDNVRTLLRHVDADVKVIRDWDKLVVVSEQDALLPRFVEVLSNTPGIAYFNDVVQYPLGDLHDIFEKTKAIWGERLAGKTFAVRCKRAGKHEFKSGDIERYVGGGLNQHTEALGVKLSKPEITVQLEVRDDILFVINERHEGLGGFPIGSLDPVISLISGGFDSNVASYLTMKRGLRTHFLFFNLGGHAHEIGVKEVALYLWQKYGASHRVRFISVPFDGVVGEILKNVDNSQMGVILKRMMLRAGTQIAEQMGVQALVTGESVAQVSSQTLTNLSVIDSVTNSLVLRPLITMDKPEIIKLAEQIGTAEFAANMPEYCGVISVKPTTKAKPEKIEREEGKFDFSVLDKAVADTKLINIDEIDLSEQIEDVEVMPFPVGESIVIDVRHPTERELSPLRLAKNEVLDIPFFELHGKYAELDQSEHYMLYCEKGTMSRLHASHLKHEGYHNVSVYRP</sequence>
<dbReference type="InterPro" id="IPR049962">
    <property type="entry name" value="THUMP_ThiI"/>
</dbReference>
<name>A0ABM9AII9_9GAMM</name>
<evidence type="ECO:0000259" key="12">
    <source>
        <dbReference type="PROSITE" id="PS50206"/>
    </source>
</evidence>
<feature type="binding site" evidence="11">
    <location>
        <begin position="183"/>
        <end position="184"/>
    </location>
    <ligand>
        <name>ATP</name>
        <dbReference type="ChEBI" id="CHEBI:30616"/>
    </ligand>
</feature>
<keyword evidence="3 11" id="KW-0820">tRNA-binding</keyword>
<dbReference type="InterPro" id="IPR020536">
    <property type="entry name" value="ThiI_AANH"/>
</dbReference>
<dbReference type="InterPro" id="IPR014729">
    <property type="entry name" value="Rossmann-like_a/b/a_fold"/>
</dbReference>
<dbReference type="SUPFAM" id="SSF52402">
    <property type="entry name" value="Adenine nucleotide alpha hydrolases-like"/>
    <property type="match status" value="1"/>
</dbReference>
<dbReference type="Gene3D" id="3.40.250.10">
    <property type="entry name" value="Rhodanese-like domain"/>
    <property type="match status" value="1"/>
</dbReference>
<comment type="similarity">
    <text evidence="11">Belongs to the ThiI family.</text>
</comment>
<evidence type="ECO:0000256" key="8">
    <source>
        <dbReference type="ARBA" id="ARBA00022977"/>
    </source>
</evidence>
<comment type="catalytic activity">
    <reaction evidence="11">
        <text>[ThiS sulfur-carrier protein]-C-terminal Gly-Gly-AMP + S-sulfanyl-L-cysteinyl-[cysteine desulfurase] + AH2 = [ThiS sulfur-carrier protein]-C-terminal-Gly-aminoethanethioate + L-cysteinyl-[cysteine desulfurase] + A + AMP + 2 H(+)</text>
        <dbReference type="Rhea" id="RHEA:43340"/>
        <dbReference type="Rhea" id="RHEA-COMP:12157"/>
        <dbReference type="Rhea" id="RHEA-COMP:12158"/>
        <dbReference type="Rhea" id="RHEA-COMP:12910"/>
        <dbReference type="Rhea" id="RHEA-COMP:19908"/>
        <dbReference type="ChEBI" id="CHEBI:13193"/>
        <dbReference type="ChEBI" id="CHEBI:15378"/>
        <dbReference type="ChEBI" id="CHEBI:17499"/>
        <dbReference type="ChEBI" id="CHEBI:29950"/>
        <dbReference type="ChEBI" id="CHEBI:61963"/>
        <dbReference type="ChEBI" id="CHEBI:90618"/>
        <dbReference type="ChEBI" id="CHEBI:232372"/>
        <dbReference type="ChEBI" id="CHEBI:456215"/>
    </reaction>
</comment>
<dbReference type="InterPro" id="IPR003720">
    <property type="entry name" value="tRNA_STrfase"/>
</dbReference>
<feature type="domain" description="Rhodanese" evidence="12">
    <location>
        <begin position="402"/>
        <end position="478"/>
    </location>
</feature>
<dbReference type="CDD" id="cd11716">
    <property type="entry name" value="THUMP_ThiI"/>
    <property type="match status" value="1"/>
</dbReference>
<comment type="caution">
    <text evidence="14">The sequence shown here is derived from an EMBL/GenBank/DDBJ whole genome shotgun (WGS) entry which is preliminary data.</text>
</comment>
<keyword evidence="9" id="KW-1015">Disulfide bond</keyword>
<dbReference type="Gene3D" id="3.40.50.620">
    <property type="entry name" value="HUPs"/>
    <property type="match status" value="1"/>
</dbReference>